<dbReference type="InterPro" id="IPR029071">
    <property type="entry name" value="Ubiquitin-like_domsf"/>
</dbReference>
<evidence type="ECO:0000256" key="4">
    <source>
        <dbReference type="ARBA" id="ARBA00004496"/>
    </source>
</evidence>
<keyword evidence="9" id="KW-0808">Transferase</keyword>
<dbReference type="FunFam" id="3.10.20.90:FF:000080">
    <property type="entry name" value="protein-tyrosine kinase 2-beta isoform X1"/>
    <property type="match status" value="1"/>
</dbReference>
<dbReference type="InterPro" id="IPR019749">
    <property type="entry name" value="Band_41_domain"/>
</dbReference>
<dbReference type="GO" id="GO:0005737">
    <property type="term" value="C:cytoplasm"/>
    <property type="evidence" value="ECO:0007669"/>
    <property type="project" value="UniProtKB-SubCell"/>
</dbReference>
<evidence type="ECO:0000256" key="11">
    <source>
        <dbReference type="ARBA" id="ARBA00022777"/>
    </source>
</evidence>
<dbReference type="Pfam" id="PF07714">
    <property type="entry name" value="PK_Tyr_Ser-Thr"/>
    <property type="match status" value="1"/>
</dbReference>
<feature type="compositionally biased region" description="Basic and acidic residues" evidence="20">
    <location>
        <begin position="473"/>
        <end position="482"/>
    </location>
</feature>
<dbReference type="InterPro" id="IPR011993">
    <property type="entry name" value="PH-like_dom_sf"/>
</dbReference>
<sequence length="1107" mass="126022">MRKRNSGRSSASNSRWNSSRNSRSPETTAEKELGFYSSKSVQARGQEPHSCARGHGCAAEPDRNRTFNSNLQQLLHSDDEKNFCLSVNSVVENIQIQQLLECAPGDPDPPLTMYEVMSGDTLSWKVPSPKQSGTDSAPEAQFSGDGGPTKILKVCFCTNNNLGKNFTLVKCDNAWQVKVIIRTILVSGRLGPDVALTGCYGLMLKHLKSEELHWLHPDLTVGEVEKRYESHHVEAEWRYDLRIRYIPVNFLEKFREDRSTFLFFYQQVRSDYMQHYATKVSDGMALQLGCMEIRRFYKDMNAKGLEKKSNFELLEKDVGLDLFFPPNLLNSMKTKQLRKLIQQTFQQYAGLREDDCMIKFFETLKDFVNYTEEAFPCELIQGWRLSVELVIGGSGIRQRTQKDAAAVFLADFKQIRRIQCLPQSDGKAHVNINIENANQPLSISVAAVSVAENMMDLIDGYCRLERGNEDSLIHRGNKDAKNTRSTLPDIPTDRPSSSVRNSMGSDIYCEILDERPKSVVKFGVHRDDIVLGRILGEGFFGEVYAGVYKKDNGQRVNVAVKTCKDCSPDVMEKFMSEAVIMKNLDHPHIVKLIGIIEEDPVWIIMELYEYGELGNYLNQNQNRLTNITLVLFSLQICKALVYLGGVNVVHRDIAVRNVLVASPDCVKLGDFGLSRYIEDEEYYKASISRLPIKWMAPESINFRRFTQASDVWMFAVCVWEIMSGGQQPFFWLENRDVINQLEQGIRLPKPDNCPPALYSLMTRCWSYDPRERPSFTELVVKISDVHKMEKEQEAEKERDRARATKIFEPKFIITEPPPKPSRMQQNRFRNTVSIGLHIQLNEALCASSPDLASPPEYQSPVDSRSSLAVPVMSPRRRSMGEGEFPRLNLNSREDAQRLWSAERESMQETLRRQKEEMMEDKKWLEKEEKLLDPKGPEAPPTQQAPEADAENGPPEKPPRLKVQAAPTAELDRSEDKVYQSVMDLVKVVVQLKNDVPDLQPEQYITIVKSVGMVLRDLLQNVDEILPTLHESVRTEIEGTQKRLNHDMAELISKMRLAQQNAITTLKEDCKKQMLAAAHTLAVDSKNMLDAVDQARVRANLAKPATDD</sequence>
<dbReference type="EMBL" id="WKFB01000437">
    <property type="protein sequence ID" value="KAF6723153.1"/>
    <property type="molecule type" value="Genomic_DNA"/>
</dbReference>
<dbReference type="InterPro" id="IPR000299">
    <property type="entry name" value="FERM_domain"/>
</dbReference>
<evidence type="ECO:0000256" key="14">
    <source>
        <dbReference type="ARBA" id="ARBA00023136"/>
    </source>
</evidence>
<dbReference type="FunFam" id="1.10.510.10:FF:001212">
    <property type="entry name" value="Protein tyrosine kinase 2 beta, b"/>
    <property type="match status" value="1"/>
</dbReference>
<dbReference type="InterPro" id="IPR041784">
    <property type="entry name" value="FAK1/PYK2_FERM_C"/>
</dbReference>
<dbReference type="Proteomes" id="UP000646548">
    <property type="component" value="Unassembled WGS sequence"/>
</dbReference>
<feature type="domain" description="Protein kinase" evidence="21">
    <location>
        <begin position="529"/>
        <end position="789"/>
    </location>
</feature>
<evidence type="ECO:0000256" key="18">
    <source>
        <dbReference type="ARBA" id="ARBA00061333"/>
    </source>
</evidence>
<evidence type="ECO:0000256" key="15">
    <source>
        <dbReference type="ARBA" id="ARBA00023137"/>
    </source>
</evidence>
<dbReference type="Gene3D" id="1.20.80.10">
    <property type="match status" value="1"/>
</dbReference>
<feature type="binding site" evidence="19">
    <location>
        <position position="561"/>
    </location>
    <ligand>
        <name>ATP</name>
        <dbReference type="ChEBI" id="CHEBI:30616"/>
    </ligand>
</feature>
<dbReference type="GO" id="GO:0005886">
    <property type="term" value="C:plasma membrane"/>
    <property type="evidence" value="ECO:0007669"/>
    <property type="project" value="UniProtKB-SubCell"/>
</dbReference>
<keyword evidence="14" id="KW-0472">Membrane</keyword>
<dbReference type="GO" id="GO:0004715">
    <property type="term" value="F:non-membrane spanning protein tyrosine kinase activity"/>
    <property type="evidence" value="ECO:0007669"/>
    <property type="project" value="UniProtKB-EC"/>
</dbReference>
<dbReference type="SUPFAM" id="SSF47031">
    <property type="entry name" value="Second domain of FERM"/>
    <property type="match status" value="1"/>
</dbReference>
<comment type="similarity">
    <text evidence="18">Belongs to the protein kinase superfamily. Tyr protein kinase family. Fes/fps subfamily.</text>
</comment>
<feature type="region of interest" description="Disordered" evidence="20">
    <location>
        <begin position="851"/>
        <end position="889"/>
    </location>
</feature>
<dbReference type="CDD" id="cd14473">
    <property type="entry name" value="FERM_B-lobe"/>
    <property type="match status" value="1"/>
</dbReference>
<dbReference type="GO" id="GO:0005524">
    <property type="term" value="F:ATP binding"/>
    <property type="evidence" value="ECO:0007669"/>
    <property type="project" value="UniProtKB-UniRule"/>
</dbReference>
<evidence type="ECO:0000256" key="16">
    <source>
        <dbReference type="ARBA" id="ARBA00023273"/>
    </source>
</evidence>
<dbReference type="InterPro" id="IPR036137">
    <property type="entry name" value="Focal_adhe_kin_target_dom_sf"/>
</dbReference>
<evidence type="ECO:0000256" key="8">
    <source>
        <dbReference type="ARBA" id="ARBA00022553"/>
    </source>
</evidence>
<accession>A0A834C6Y0</accession>
<evidence type="ECO:0000259" key="21">
    <source>
        <dbReference type="PROSITE" id="PS50011"/>
    </source>
</evidence>
<dbReference type="Pfam" id="PF18038">
    <property type="entry name" value="FERM_N_2"/>
    <property type="match status" value="1"/>
</dbReference>
<dbReference type="GO" id="GO:0042995">
    <property type="term" value="C:cell projection"/>
    <property type="evidence" value="ECO:0007669"/>
    <property type="project" value="UniProtKB-SubCell"/>
</dbReference>
<evidence type="ECO:0000256" key="17">
    <source>
        <dbReference type="ARBA" id="ARBA00051245"/>
    </source>
</evidence>
<dbReference type="PROSITE" id="PS50011">
    <property type="entry name" value="PROTEIN_KINASE_DOM"/>
    <property type="match status" value="1"/>
</dbReference>
<comment type="caution">
    <text evidence="23">The sequence shown here is derived from an EMBL/GenBank/DDBJ whole genome shotgun (WGS) entry which is preliminary data.</text>
</comment>
<dbReference type="FunFam" id="1.20.80.10:FF:000004">
    <property type="entry name" value="Protein-tyrosine kinase 2-beta isoform 1"/>
    <property type="match status" value="1"/>
</dbReference>
<dbReference type="CDD" id="cd13190">
    <property type="entry name" value="FERM_C_FAK1"/>
    <property type="match status" value="1"/>
</dbReference>
<dbReference type="InterPro" id="IPR041390">
    <property type="entry name" value="FADK_N"/>
</dbReference>
<keyword evidence="11 23" id="KW-0418">Kinase</keyword>
<dbReference type="SMART" id="SM00295">
    <property type="entry name" value="B41"/>
    <property type="match status" value="1"/>
</dbReference>
<dbReference type="PROSITE" id="PS00109">
    <property type="entry name" value="PROTEIN_KINASE_TYR"/>
    <property type="match status" value="1"/>
</dbReference>
<protein>
    <recommendedName>
        <fullName evidence="5">non-specific protein-tyrosine kinase</fullName>
        <ecNumber evidence="5">2.7.10.2</ecNumber>
    </recommendedName>
</protein>
<dbReference type="InterPro" id="IPR014352">
    <property type="entry name" value="FERM/acyl-CoA-bd_prot_sf"/>
</dbReference>
<evidence type="ECO:0000256" key="5">
    <source>
        <dbReference type="ARBA" id="ARBA00011903"/>
    </source>
</evidence>
<evidence type="ECO:0000256" key="19">
    <source>
        <dbReference type="PROSITE-ProRule" id="PRU10141"/>
    </source>
</evidence>
<keyword evidence="10 19" id="KW-0547">Nucleotide-binding</keyword>
<evidence type="ECO:0000256" key="12">
    <source>
        <dbReference type="ARBA" id="ARBA00022840"/>
    </source>
</evidence>
<keyword evidence="12 19" id="KW-0067">ATP-binding</keyword>
<feature type="domain" description="FERM" evidence="22">
    <location>
        <begin position="150"/>
        <end position="469"/>
    </location>
</feature>
<dbReference type="SUPFAM" id="SSF50729">
    <property type="entry name" value="PH domain-like"/>
    <property type="match status" value="1"/>
</dbReference>
<feature type="compositionally biased region" description="Low complexity" evidence="20">
    <location>
        <begin position="7"/>
        <end position="24"/>
    </location>
</feature>
<dbReference type="SUPFAM" id="SSF54236">
    <property type="entry name" value="Ubiquitin-like"/>
    <property type="match status" value="1"/>
</dbReference>
<dbReference type="InterPro" id="IPR001245">
    <property type="entry name" value="Ser-Thr/Tyr_kinase_cat_dom"/>
</dbReference>
<comment type="subcellular location">
    <subcellularLocation>
        <location evidence="1">Cell junction</location>
        <location evidence="1">Focal adhesion</location>
    </subcellularLocation>
    <subcellularLocation>
        <location evidence="3">Cell membrane</location>
        <topology evidence="3">Peripheral membrane protein</topology>
        <orientation evidence="3">Cytoplasmic side</orientation>
    </subcellularLocation>
    <subcellularLocation>
        <location evidence="2">Cell projection</location>
    </subcellularLocation>
    <subcellularLocation>
        <location evidence="4">Cytoplasm</location>
    </subcellularLocation>
</comment>
<keyword evidence="16" id="KW-0966">Cell projection</keyword>
<dbReference type="GO" id="GO:0005925">
    <property type="term" value="C:focal adhesion"/>
    <property type="evidence" value="ECO:0007669"/>
    <property type="project" value="UniProtKB-SubCell"/>
</dbReference>
<keyword evidence="8" id="KW-0597">Phosphoprotein</keyword>
<gene>
    <name evidence="23" type="ORF">FQA47_003939</name>
</gene>
<reference evidence="23" key="1">
    <citation type="journal article" name="BMC Genomics">
        <title>Long-read sequencing and de novo genome assembly of marine medaka (Oryzias melastigma).</title>
        <authorList>
            <person name="Liang P."/>
            <person name="Saqib H.S.A."/>
            <person name="Ni X."/>
            <person name="Shen Y."/>
        </authorList>
    </citation>
    <scope>NUCLEOTIDE SEQUENCE</scope>
    <source>
        <strain evidence="23">Bigg-433</strain>
    </source>
</reference>
<proteinExistence type="inferred from homology"/>
<feature type="region of interest" description="Disordered" evidence="20">
    <location>
        <begin position="473"/>
        <end position="501"/>
    </location>
</feature>
<dbReference type="Pfam" id="PF03623">
    <property type="entry name" value="Focal_AT"/>
    <property type="match status" value="1"/>
</dbReference>
<dbReference type="InterPro" id="IPR019748">
    <property type="entry name" value="FERM_central"/>
</dbReference>
<dbReference type="PRINTS" id="PR00109">
    <property type="entry name" value="TYRKINASE"/>
</dbReference>
<dbReference type="Gene3D" id="3.10.20.90">
    <property type="entry name" value="Phosphatidylinositol 3-kinase Catalytic Subunit, Chain A, domain 1"/>
    <property type="match status" value="1"/>
</dbReference>
<evidence type="ECO:0000256" key="9">
    <source>
        <dbReference type="ARBA" id="ARBA00022679"/>
    </source>
</evidence>
<comment type="catalytic activity">
    <reaction evidence="17">
        <text>L-tyrosyl-[protein] + ATP = O-phospho-L-tyrosyl-[protein] + ADP + H(+)</text>
        <dbReference type="Rhea" id="RHEA:10596"/>
        <dbReference type="Rhea" id="RHEA-COMP:10136"/>
        <dbReference type="Rhea" id="RHEA-COMP:20101"/>
        <dbReference type="ChEBI" id="CHEBI:15378"/>
        <dbReference type="ChEBI" id="CHEBI:30616"/>
        <dbReference type="ChEBI" id="CHEBI:46858"/>
        <dbReference type="ChEBI" id="CHEBI:61978"/>
        <dbReference type="ChEBI" id="CHEBI:456216"/>
        <dbReference type="EC" id="2.7.10.2"/>
    </reaction>
</comment>
<keyword evidence="6" id="KW-1003">Cell membrane</keyword>
<dbReference type="InterPro" id="IPR011009">
    <property type="entry name" value="Kinase-like_dom_sf"/>
</dbReference>
<keyword evidence="15 23" id="KW-0829">Tyrosine-protein kinase</keyword>
<evidence type="ECO:0000256" key="1">
    <source>
        <dbReference type="ARBA" id="ARBA00004246"/>
    </source>
</evidence>
<dbReference type="InterPro" id="IPR008266">
    <property type="entry name" value="Tyr_kinase_AS"/>
</dbReference>
<dbReference type="Gene3D" id="1.20.120.330">
    <property type="entry name" value="Nucleotidyltransferases domain 2"/>
    <property type="match status" value="1"/>
</dbReference>
<dbReference type="InterPro" id="IPR020635">
    <property type="entry name" value="Tyr_kinase_cat_dom"/>
</dbReference>
<keyword evidence="13" id="KW-0965">Cell junction</keyword>
<evidence type="ECO:0000256" key="10">
    <source>
        <dbReference type="ARBA" id="ARBA00022741"/>
    </source>
</evidence>
<dbReference type="SMART" id="SM00219">
    <property type="entry name" value="TyrKc"/>
    <property type="match status" value="1"/>
</dbReference>
<evidence type="ECO:0000313" key="24">
    <source>
        <dbReference type="Proteomes" id="UP000646548"/>
    </source>
</evidence>
<dbReference type="Gene3D" id="1.10.510.10">
    <property type="entry name" value="Transferase(Phosphotransferase) domain 1"/>
    <property type="match status" value="1"/>
</dbReference>
<dbReference type="Pfam" id="PF00373">
    <property type="entry name" value="FERM_M"/>
    <property type="match status" value="1"/>
</dbReference>
<feature type="region of interest" description="Disordered" evidence="20">
    <location>
        <begin position="1"/>
        <end position="64"/>
    </location>
</feature>
<evidence type="ECO:0000313" key="23">
    <source>
        <dbReference type="EMBL" id="KAF6723153.1"/>
    </source>
</evidence>
<evidence type="ECO:0000256" key="7">
    <source>
        <dbReference type="ARBA" id="ARBA00022490"/>
    </source>
</evidence>
<dbReference type="FunFam" id="2.30.29.30:FF:000058">
    <property type="entry name" value="focal adhesion kinase 1 isoform X1"/>
    <property type="match status" value="1"/>
</dbReference>
<dbReference type="CDD" id="cd05056">
    <property type="entry name" value="PTKc_FAK"/>
    <property type="match status" value="1"/>
</dbReference>
<feature type="region of interest" description="Disordered" evidence="20">
    <location>
        <begin position="930"/>
        <end position="974"/>
    </location>
</feature>
<dbReference type="SUPFAM" id="SSF68993">
    <property type="entry name" value="FAT domain of focal adhesion kinase"/>
    <property type="match status" value="1"/>
</dbReference>
<organism evidence="23 24">
    <name type="scientific">Oryzias melastigma</name>
    <name type="common">Marine medaka</name>
    <dbReference type="NCBI Taxonomy" id="30732"/>
    <lineage>
        <taxon>Eukaryota</taxon>
        <taxon>Metazoa</taxon>
        <taxon>Chordata</taxon>
        <taxon>Craniata</taxon>
        <taxon>Vertebrata</taxon>
        <taxon>Euteleostomi</taxon>
        <taxon>Actinopterygii</taxon>
        <taxon>Neopterygii</taxon>
        <taxon>Teleostei</taxon>
        <taxon>Neoteleostei</taxon>
        <taxon>Acanthomorphata</taxon>
        <taxon>Ovalentaria</taxon>
        <taxon>Atherinomorphae</taxon>
        <taxon>Beloniformes</taxon>
        <taxon>Adrianichthyidae</taxon>
        <taxon>Oryziinae</taxon>
        <taxon>Oryzias</taxon>
    </lineage>
</organism>
<keyword evidence="7" id="KW-0963">Cytoplasm</keyword>
<evidence type="ECO:0000259" key="22">
    <source>
        <dbReference type="PROSITE" id="PS50057"/>
    </source>
</evidence>
<dbReference type="Gene3D" id="2.30.29.30">
    <property type="entry name" value="Pleckstrin-homology domain (PH domain)/Phosphotyrosine-binding domain (PTB)"/>
    <property type="match status" value="1"/>
</dbReference>
<dbReference type="PROSITE" id="PS00107">
    <property type="entry name" value="PROTEIN_KINASE_ATP"/>
    <property type="match status" value="1"/>
</dbReference>
<name>A0A834C6Y0_ORYME</name>
<dbReference type="Gene3D" id="3.30.200.20">
    <property type="entry name" value="Phosphorylase Kinase, domain 1"/>
    <property type="match status" value="1"/>
</dbReference>
<dbReference type="Pfam" id="PF21477">
    <property type="entry name" value="FERM_C_FAK1"/>
    <property type="match status" value="1"/>
</dbReference>
<dbReference type="AlphaFoldDB" id="A0A834C6Y0"/>
<evidence type="ECO:0000256" key="20">
    <source>
        <dbReference type="SAM" id="MobiDB-lite"/>
    </source>
</evidence>
<dbReference type="InterPro" id="IPR005189">
    <property type="entry name" value="Focal_adhesion_kin_target_dom"/>
</dbReference>
<evidence type="ECO:0000256" key="13">
    <source>
        <dbReference type="ARBA" id="ARBA00022949"/>
    </source>
</evidence>
<dbReference type="GO" id="GO:0007172">
    <property type="term" value="P:signal complex assembly"/>
    <property type="evidence" value="ECO:0007669"/>
    <property type="project" value="InterPro"/>
</dbReference>
<dbReference type="InterPro" id="IPR000719">
    <property type="entry name" value="Prot_kinase_dom"/>
</dbReference>
<dbReference type="SUPFAM" id="SSF56112">
    <property type="entry name" value="Protein kinase-like (PK-like)"/>
    <property type="match status" value="1"/>
</dbReference>
<evidence type="ECO:0000256" key="3">
    <source>
        <dbReference type="ARBA" id="ARBA00004413"/>
    </source>
</evidence>
<dbReference type="GO" id="GO:0008284">
    <property type="term" value="P:positive regulation of cell population proliferation"/>
    <property type="evidence" value="ECO:0007669"/>
    <property type="project" value="UniProtKB-ARBA"/>
</dbReference>
<dbReference type="FunFam" id="3.30.200.20:FF:000194">
    <property type="entry name" value="protein-tyrosine kinase 2-beta isoform X1"/>
    <property type="match status" value="1"/>
</dbReference>
<evidence type="ECO:0000256" key="6">
    <source>
        <dbReference type="ARBA" id="ARBA00022475"/>
    </source>
</evidence>
<dbReference type="PANTHER" id="PTHR46221">
    <property type="entry name" value="FERM AND PDZ DOMAIN-CONTAINING PROTEIN FAMILY MEMBER"/>
    <property type="match status" value="1"/>
</dbReference>
<dbReference type="EC" id="2.7.10.2" evidence="5"/>
<dbReference type="InterPro" id="IPR035963">
    <property type="entry name" value="FERM_2"/>
</dbReference>
<dbReference type="InterPro" id="IPR049385">
    <property type="entry name" value="FAK1-like_FERM_C"/>
</dbReference>
<dbReference type="PANTHER" id="PTHR46221:SF11">
    <property type="entry name" value="NON-SPECIFIC PROTEIN-TYROSINE KINASE"/>
    <property type="match status" value="1"/>
</dbReference>
<dbReference type="PROSITE" id="PS50057">
    <property type="entry name" value="FERM_3"/>
    <property type="match status" value="1"/>
</dbReference>
<dbReference type="InterPro" id="IPR017441">
    <property type="entry name" value="Protein_kinase_ATP_BS"/>
</dbReference>
<evidence type="ECO:0000256" key="2">
    <source>
        <dbReference type="ARBA" id="ARBA00004316"/>
    </source>
</evidence>